<comment type="subcellular location">
    <subcellularLocation>
        <location evidence="1">Membrane</location>
        <topology evidence="1">Multi-pass membrane protein</topology>
    </subcellularLocation>
</comment>
<feature type="repeat" description="Solcar" evidence="4">
    <location>
        <begin position="176"/>
        <end position="261"/>
    </location>
</feature>
<evidence type="ECO:0000256" key="1">
    <source>
        <dbReference type="ARBA" id="ARBA00004141"/>
    </source>
</evidence>
<feature type="region of interest" description="Disordered" evidence="6">
    <location>
        <begin position="389"/>
        <end position="409"/>
    </location>
</feature>
<comment type="caution">
    <text evidence="7">The sequence shown here is derived from an EMBL/GenBank/DDBJ whole genome shotgun (WGS) entry which is preliminary data.</text>
</comment>
<dbReference type="Proteomes" id="UP000673552">
    <property type="component" value="Unassembled WGS sequence"/>
</dbReference>
<feature type="repeat" description="Solcar" evidence="4">
    <location>
        <begin position="302"/>
        <end position="384"/>
    </location>
</feature>
<keyword evidence="5" id="KW-0813">Transport</keyword>
<evidence type="ECO:0000256" key="5">
    <source>
        <dbReference type="RuleBase" id="RU000488"/>
    </source>
</evidence>
<keyword evidence="8" id="KW-1185">Reference proteome</keyword>
<feature type="region of interest" description="Disordered" evidence="6">
    <location>
        <begin position="1"/>
        <end position="63"/>
    </location>
</feature>
<dbReference type="Gene3D" id="1.50.40.10">
    <property type="entry name" value="Mitochondrial carrier domain"/>
    <property type="match status" value="2"/>
</dbReference>
<dbReference type="GeneID" id="92517001"/>
<feature type="compositionally biased region" description="Basic residues" evidence="6">
    <location>
        <begin position="28"/>
        <end position="41"/>
    </location>
</feature>
<dbReference type="EMBL" id="JAFEUZ010000010">
    <property type="protein sequence ID" value="KAG5485021.1"/>
    <property type="molecule type" value="Genomic_DNA"/>
</dbReference>
<evidence type="ECO:0000256" key="2">
    <source>
        <dbReference type="ARBA" id="ARBA00022692"/>
    </source>
</evidence>
<name>A0A836HVH6_9TRYP</name>
<dbReference type="PANTHER" id="PTHR46080:SF7">
    <property type="entry name" value="CARRIER PROTEIN, PUTATIVE-RELATED"/>
    <property type="match status" value="1"/>
</dbReference>
<organism evidence="7 8">
    <name type="scientific">Leishmania martiniquensis</name>
    <dbReference type="NCBI Taxonomy" id="1580590"/>
    <lineage>
        <taxon>Eukaryota</taxon>
        <taxon>Discoba</taxon>
        <taxon>Euglenozoa</taxon>
        <taxon>Kinetoplastea</taxon>
        <taxon>Metakinetoplastina</taxon>
        <taxon>Trypanosomatida</taxon>
        <taxon>Trypanosomatidae</taxon>
        <taxon>Leishmaniinae</taxon>
        <taxon>Leishmania</taxon>
    </lineage>
</organism>
<protein>
    <recommendedName>
        <fullName evidence="9">Carrier protein</fullName>
    </recommendedName>
</protein>
<dbReference type="OrthoDB" id="250329at2759"/>
<dbReference type="RefSeq" id="XP_067180693.1">
    <property type="nucleotide sequence ID" value="XM_067324489.1"/>
</dbReference>
<feature type="compositionally biased region" description="Low complexity" evidence="6">
    <location>
        <begin position="15"/>
        <end position="27"/>
    </location>
</feature>
<evidence type="ECO:0000256" key="4">
    <source>
        <dbReference type="PROSITE-ProRule" id="PRU00282"/>
    </source>
</evidence>
<proteinExistence type="inferred from homology"/>
<keyword evidence="2 4" id="KW-0812">Transmembrane</keyword>
<evidence type="ECO:0000256" key="3">
    <source>
        <dbReference type="ARBA" id="ARBA00023136"/>
    </source>
</evidence>
<comment type="similarity">
    <text evidence="5">Belongs to the mitochondrial carrier (TC 2.A.29) family.</text>
</comment>
<dbReference type="Pfam" id="PF00153">
    <property type="entry name" value="Mito_carr"/>
    <property type="match status" value="2"/>
</dbReference>
<dbReference type="PROSITE" id="PS50920">
    <property type="entry name" value="SOLCAR"/>
    <property type="match status" value="2"/>
</dbReference>
<keyword evidence="3 4" id="KW-0472">Membrane</keyword>
<evidence type="ECO:0000256" key="6">
    <source>
        <dbReference type="SAM" id="MobiDB-lite"/>
    </source>
</evidence>
<gene>
    <name evidence="7" type="ORF">LSCM1_07101</name>
</gene>
<evidence type="ECO:0000313" key="7">
    <source>
        <dbReference type="EMBL" id="KAG5485021.1"/>
    </source>
</evidence>
<feature type="compositionally biased region" description="Polar residues" evidence="6">
    <location>
        <begin position="1"/>
        <end position="14"/>
    </location>
</feature>
<dbReference type="SUPFAM" id="SSF103506">
    <property type="entry name" value="Mitochondrial carrier"/>
    <property type="match status" value="1"/>
</dbReference>
<dbReference type="KEGG" id="lmat:92517001"/>
<sequence length="409" mass="44865">MVTESSLVQSGNLMSDTSAASSTTTVHAPRHHHGHPHTPKHRAPEQDSSASPSPSTSLGFRSCDAEERPPLHAHTTSVNRSYSDLHQGAFLCYAFGLCALRTALQQPMNLALARKQTSAAANEMTTWGVLSQIFAYEGRWRGLLRGIGSLSVGCALSEVIYLCIFEWGRERLPVDSALTRDALSGYAADAACRMVHIPLSIIAFRQMTAPLSRRMNSWRTLQQMYAERGVRTVFAGFGTTLVVGCQWTAVWWAMYGHLKSILYGVSGPHLQRLSESCEASARKGDRASRKWRLPSWCTSAEDNVLINGVASVTTSAATAVLFNPYLVVRTNLQVTPGATLCSVIRQLHRTWGFRGFYSGLMLSVNACIVDGALASTSYEYAKLWADRTRDGRKPQLPPRRAASADMHDS</sequence>
<reference evidence="8" key="2">
    <citation type="journal article" date="2021" name="Sci. Data">
        <title>Chromosome-scale genome sequencing, assembly and annotation of six genomes from subfamily Leishmaniinae.</title>
        <authorList>
            <person name="Almutairi H."/>
            <person name="Urbaniak M.D."/>
            <person name="Bates M.D."/>
            <person name="Jariyapan N."/>
            <person name="Kwakye-Nuako G."/>
            <person name="Thomaz Soccol V."/>
            <person name="Al-Salem W.S."/>
            <person name="Dillon R.J."/>
            <person name="Bates P.A."/>
            <person name="Gatherer D."/>
        </authorList>
    </citation>
    <scope>NUCLEOTIDE SEQUENCE [LARGE SCALE GENOMIC DNA]</scope>
</reference>
<evidence type="ECO:0000313" key="8">
    <source>
        <dbReference type="Proteomes" id="UP000673552"/>
    </source>
</evidence>
<dbReference type="AlphaFoldDB" id="A0A836HVH6"/>
<dbReference type="InterPro" id="IPR023395">
    <property type="entry name" value="MCP_dom_sf"/>
</dbReference>
<reference evidence="8" key="1">
    <citation type="journal article" date="2021" name="Microbiol. Resour. Announc.">
        <title>LGAAP: Leishmaniinae Genome Assembly and Annotation Pipeline.</title>
        <authorList>
            <person name="Almutairi H."/>
            <person name="Urbaniak M.D."/>
            <person name="Bates M.D."/>
            <person name="Jariyapan N."/>
            <person name="Kwakye-Nuako G."/>
            <person name="Thomaz-Soccol V."/>
            <person name="Al-Salem W.S."/>
            <person name="Dillon R.J."/>
            <person name="Bates P.A."/>
            <person name="Gatherer D."/>
        </authorList>
    </citation>
    <scope>NUCLEOTIDE SEQUENCE [LARGE SCALE GENOMIC DNA]</scope>
</reference>
<dbReference type="GO" id="GO:0016020">
    <property type="term" value="C:membrane"/>
    <property type="evidence" value="ECO:0007669"/>
    <property type="project" value="UniProtKB-SubCell"/>
</dbReference>
<dbReference type="PANTHER" id="PTHR46080">
    <property type="entry name" value="MITOCHONDRIAL SUBSTRATE CARRIER FAMILY PROTEIN J"/>
    <property type="match status" value="1"/>
</dbReference>
<dbReference type="InterPro" id="IPR018108">
    <property type="entry name" value="MCP_transmembrane"/>
</dbReference>
<evidence type="ECO:0008006" key="9">
    <source>
        <dbReference type="Google" id="ProtNLM"/>
    </source>
</evidence>
<accession>A0A836HVH6</accession>
<feature type="compositionally biased region" description="Low complexity" evidence="6">
    <location>
        <begin position="48"/>
        <end position="57"/>
    </location>
</feature>